<feature type="region of interest" description="Disordered" evidence="2">
    <location>
        <begin position="327"/>
        <end position="407"/>
    </location>
</feature>
<dbReference type="HOGENOM" id="CLU_031409_1_0_1"/>
<comment type="caution">
    <text evidence="5">The sequence shown here is derived from an EMBL/GenBank/DDBJ whole genome shotgun (WGS) entry which is preliminary data.</text>
</comment>
<dbReference type="Pfam" id="PF13639">
    <property type="entry name" value="zf-RING_2"/>
    <property type="match status" value="1"/>
</dbReference>
<dbReference type="PANTHER" id="PTHR22765:SF434">
    <property type="entry name" value="GB|AAD18119.1-RELATED"/>
    <property type="match status" value="1"/>
</dbReference>
<feature type="domain" description="RING-type" evidence="4">
    <location>
        <begin position="280"/>
        <end position="322"/>
    </location>
</feature>
<feature type="compositionally biased region" description="Polar residues" evidence="2">
    <location>
        <begin position="177"/>
        <end position="200"/>
    </location>
</feature>
<feature type="region of interest" description="Disordered" evidence="2">
    <location>
        <begin position="22"/>
        <end position="51"/>
    </location>
</feature>
<dbReference type="GO" id="GO:0005737">
    <property type="term" value="C:cytoplasm"/>
    <property type="evidence" value="ECO:0007669"/>
    <property type="project" value="TreeGrafter"/>
</dbReference>
<dbReference type="EMBL" id="AYSA01000527">
    <property type="protein sequence ID" value="ESZ91210.1"/>
    <property type="molecule type" value="Genomic_DNA"/>
</dbReference>
<feature type="region of interest" description="Disordered" evidence="2">
    <location>
        <begin position="166"/>
        <end position="208"/>
    </location>
</feature>
<keyword evidence="3" id="KW-0812">Transmembrane</keyword>
<dbReference type="SUPFAM" id="SSF57850">
    <property type="entry name" value="RING/U-box"/>
    <property type="match status" value="1"/>
</dbReference>
<dbReference type="Proteomes" id="UP000019487">
    <property type="component" value="Unassembled WGS sequence"/>
</dbReference>
<dbReference type="STRING" id="1432307.W9C9G2"/>
<keyword evidence="1" id="KW-0863">Zinc-finger</keyword>
<accession>W9C9G2</accession>
<protein>
    <recommendedName>
        <fullName evidence="4">RING-type domain-containing protein</fullName>
    </recommendedName>
</protein>
<keyword evidence="3" id="KW-0472">Membrane</keyword>
<feature type="region of interest" description="Disordered" evidence="2">
    <location>
        <begin position="426"/>
        <end position="463"/>
    </location>
</feature>
<evidence type="ECO:0000256" key="3">
    <source>
        <dbReference type="SAM" id="Phobius"/>
    </source>
</evidence>
<feature type="transmembrane region" description="Helical" evidence="3">
    <location>
        <begin position="57"/>
        <end position="82"/>
    </location>
</feature>
<dbReference type="GO" id="GO:0061630">
    <property type="term" value="F:ubiquitin protein ligase activity"/>
    <property type="evidence" value="ECO:0007669"/>
    <property type="project" value="TreeGrafter"/>
</dbReference>
<dbReference type="PROSITE" id="PS50089">
    <property type="entry name" value="ZF_RING_2"/>
    <property type="match status" value="1"/>
</dbReference>
<dbReference type="CDD" id="cd16473">
    <property type="entry name" value="RING-H2_RNF103"/>
    <property type="match status" value="1"/>
</dbReference>
<reference evidence="5 6" key="1">
    <citation type="journal article" date="2014" name="Genome Announc.">
        <title>Draft genome sequence of Sclerotinia borealis, a psychrophilic plant pathogenic fungus.</title>
        <authorList>
            <person name="Mardanov A.V."/>
            <person name="Beletsky A.V."/>
            <person name="Kadnikov V.V."/>
            <person name="Ignatov A.N."/>
            <person name="Ravin N.V."/>
        </authorList>
    </citation>
    <scope>NUCLEOTIDE SEQUENCE [LARGE SCALE GENOMIC DNA]</scope>
    <source>
        <strain evidence="6">F-4157</strain>
    </source>
</reference>
<feature type="compositionally biased region" description="Basic and acidic residues" evidence="2">
    <location>
        <begin position="330"/>
        <end position="340"/>
    </location>
</feature>
<keyword evidence="6" id="KW-1185">Reference proteome</keyword>
<dbReference type="AlphaFoldDB" id="W9C9G2"/>
<dbReference type="Gene3D" id="3.30.40.10">
    <property type="entry name" value="Zinc/RING finger domain, C3HC4 (zinc finger)"/>
    <property type="match status" value="1"/>
</dbReference>
<evidence type="ECO:0000256" key="1">
    <source>
        <dbReference type="PROSITE-ProRule" id="PRU00175"/>
    </source>
</evidence>
<dbReference type="GO" id="GO:0008270">
    <property type="term" value="F:zinc ion binding"/>
    <property type="evidence" value="ECO:0007669"/>
    <property type="project" value="UniProtKB-KW"/>
</dbReference>
<evidence type="ECO:0000256" key="2">
    <source>
        <dbReference type="SAM" id="MobiDB-lite"/>
    </source>
</evidence>
<keyword evidence="1" id="KW-0862">Zinc</keyword>
<keyword evidence="1" id="KW-0479">Metal-binding</keyword>
<dbReference type="OrthoDB" id="8062037at2759"/>
<gene>
    <name evidence="5" type="ORF">SBOR_8412</name>
</gene>
<dbReference type="InterPro" id="IPR051826">
    <property type="entry name" value="E3_ubiquitin-ligase_domain"/>
</dbReference>
<dbReference type="InterPro" id="IPR013083">
    <property type="entry name" value="Znf_RING/FYVE/PHD"/>
</dbReference>
<evidence type="ECO:0000313" key="5">
    <source>
        <dbReference type="EMBL" id="ESZ91210.1"/>
    </source>
</evidence>
<name>W9C9G2_SCLBF</name>
<feature type="compositionally biased region" description="Polar residues" evidence="2">
    <location>
        <begin position="441"/>
        <end position="455"/>
    </location>
</feature>
<dbReference type="GO" id="GO:0006511">
    <property type="term" value="P:ubiquitin-dependent protein catabolic process"/>
    <property type="evidence" value="ECO:0007669"/>
    <property type="project" value="TreeGrafter"/>
</dbReference>
<dbReference type="FunFam" id="3.30.40.10:FF:000539">
    <property type="entry name" value="Ring finger domain protein"/>
    <property type="match status" value="1"/>
</dbReference>
<evidence type="ECO:0000259" key="4">
    <source>
        <dbReference type="PROSITE" id="PS50089"/>
    </source>
</evidence>
<proteinExistence type="predicted"/>
<dbReference type="PANTHER" id="PTHR22765">
    <property type="entry name" value="RING FINGER AND PROTEASE ASSOCIATED DOMAIN-CONTAINING"/>
    <property type="match status" value="1"/>
</dbReference>
<keyword evidence="3" id="KW-1133">Transmembrane helix</keyword>
<evidence type="ECO:0000313" key="6">
    <source>
        <dbReference type="Proteomes" id="UP000019487"/>
    </source>
</evidence>
<dbReference type="InterPro" id="IPR001841">
    <property type="entry name" value="Znf_RING"/>
</dbReference>
<organism evidence="5 6">
    <name type="scientific">Sclerotinia borealis (strain F-4128)</name>
    <dbReference type="NCBI Taxonomy" id="1432307"/>
    <lineage>
        <taxon>Eukaryota</taxon>
        <taxon>Fungi</taxon>
        <taxon>Dikarya</taxon>
        <taxon>Ascomycota</taxon>
        <taxon>Pezizomycotina</taxon>
        <taxon>Leotiomycetes</taxon>
        <taxon>Helotiales</taxon>
        <taxon>Sclerotiniaceae</taxon>
        <taxon>Sclerotinia</taxon>
    </lineage>
</organism>
<sequence length="463" mass="50334">MALVNGMVETLKIIGRQNTIEPASTAATSTSMSSSTATPTPSPGSTSNNSSPTSSPLLFFVALGFGVVFTNLWIIVGVKYCFRYNARNRAMRAGGEVDPINLENMPVRPHRRRREKKLMTMDEVNERFPLTKYKNWVANRASEGLPTSGGVTSPPSRAASVVEVEGVEPSSPIGTKHSINTRPASTTSNRDEVTASSPTHTLRGGFGDRKSMDATIVEQQAVTMEEPKEELHHLEEVQTRASTVDNKNIVVVEEVEDDDEDDHIHTAVLPELLNNPGDSCAICIDTLEEDDDVRGLTCGHAFHAGCLDPWLTSRRACCPLCKADYFTPKPRPEGEPEPERHPRRAHASRVNMPQPPQSAWIGIRSMPGRFRASARSNADTSTRDDRNARRTRQAQDGPTSVAADGGVPEVNIAPATSRWRPRMPAAFTGIRMPGSNRAAGNASSQPTNAEPSPSQLEAGHRFA</sequence>
<dbReference type="SMART" id="SM00184">
    <property type="entry name" value="RING"/>
    <property type="match status" value="1"/>
</dbReference>